<dbReference type="EMBL" id="JPGN01000052">
    <property type="protein sequence ID" value="KFI19493.1"/>
    <property type="molecule type" value="Genomic_DNA"/>
</dbReference>
<organism evidence="1 2">
    <name type="scientific">Nitrosococcus oceani C-27</name>
    <dbReference type="NCBI Taxonomy" id="314279"/>
    <lineage>
        <taxon>Bacteria</taxon>
        <taxon>Pseudomonadati</taxon>
        <taxon>Pseudomonadota</taxon>
        <taxon>Gammaproteobacteria</taxon>
        <taxon>Chromatiales</taxon>
        <taxon>Chromatiaceae</taxon>
        <taxon>Nitrosococcus</taxon>
    </lineage>
</organism>
<evidence type="ECO:0000313" key="2">
    <source>
        <dbReference type="Proteomes" id="UP000028839"/>
    </source>
</evidence>
<sequence>MRKQVLSLRINAELRATLVELAKKQNRPLSNLVETLLLEAVKREFMAKRKAT</sequence>
<gene>
    <name evidence="1" type="ORF">IB75_08440</name>
</gene>
<protein>
    <submittedName>
        <fullName evidence="1">CopG family transcriptional regulator</fullName>
    </submittedName>
</protein>
<accession>A0A0E2Z1H8</accession>
<dbReference type="OrthoDB" id="6566331at2"/>
<name>A0A0E2Z1H8_9GAMM</name>
<dbReference type="InterPro" id="IPR010985">
    <property type="entry name" value="Ribbon_hlx_hlx"/>
</dbReference>
<evidence type="ECO:0000313" key="1">
    <source>
        <dbReference type="EMBL" id="KFI19493.1"/>
    </source>
</evidence>
<dbReference type="HOGENOM" id="CLU_215392_0_0_6"/>
<dbReference type="GO" id="GO:0006355">
    <property type="term" value="P:regulation of DNA-templated transcription"/>
    <property type="evidence" value="ECO:0007669"/>
    <property type="project" value="InterPro"/>
</dbReference>
<dbReference type="AlphaFoldDB" id="A0A0E2Z1H8"/>
<comment type="caution">
    <text evidence="1">The sequence shown here is derived from an EMBL/GenBank/DDBJ whole genome shotgun (WGS) entry which is preliminary data.</text>
</comment>
<proteinExistence type="predicted"/>
<dbReference type="SUPFAM" id="SSF47598">
    <property type="entry name" value="Ribbon-helix-helix"/>
    <property type="match status" value="1"/>
</dbReference>
<dbReference type="Proteomes" id="UP000028839">
    <property type="component" value="Unassembled WGS sequence"/>
</dbReference>
<reference evidence="1 2" key="1">
    <citation type="submission" date="2014-07" db="EMBL/GenBank/DDBJ databases">
        <title>Comparative analysis of Nitrosococcus oceani genome inventories of strains from Pacific and Atlantic gyres.</title>
        <authorList>
            <person name="Lim C.K."/>
            <person name="Wang L."/>
            <person name="Sayavedra-Soto L.A."/>
            <person name="Klotz M.G."/>
        </authorList>
    </citation>
    <scope>NUCLEOTIDE SEQUENCE [LARGE SCALE GENOMIC DNA]</scope>
    <source>
        <strain evidence="1 2">C-27</strain>
    </source>
</reference>